<accession>A0A5B8MLH2</accession>
<feature type="compositionally biased region" description="Basic and acidic residues" evidence="11">
    <location>
        <begin position="130"/>
        <end position="172"/>
    </location>
</feature>
<keyword evidence="4" id="KW-0808">Transferase</keyword>
<dbReference type="PANTHER" id="PTHR11987">
    <property type="entry name" value="ALPHA-2,8-SIALYLTRANSFERASE"/>
    <property type="match status" value="1"/>
</dbReference>
<name>A0A5B8MLH2_9CHLO</name>
<evidence type="ECO:0000256" key="5">
    <source>
        <dbReference type="ARBA" id="ARBA00022692"/>
    </source>
</evidence>
<organism evidence="13 14">
    <name type="scientific">Chloropicon primus</name>
    <dbReference type="NCBI Taxonomy" id="1764295"/>
    <lineage>
        <taxon>Eukaryota</taxon>
        <taxon>Viridiplantae</taxon>
        <taxon>Chlorophyta</taxon>
        <taxon>Chloropicophyceae</taxon>
        <taxon>Chloropicales</taxon>
        <taxon>Chloropicaceae</taxon>
        <taxon>Chloropicon</taxon>
    </lineage>
</organism>
<dbReference type="Proteomes" id="UP000316726">
    <property type="component" value="Chromosome 3"/>
</dbReference>
<evidence type="ECO:0000256" key="2">
    <source>
        <dbReference type="ARBA" id="ARBA00006003"/>
    </source>
</evidence>
<dbReference type="AlphaFoldDB" id="A0A5B8MLH2"/>
<dbReference type="InterPro" id="IPR001675">
    <property type="entry name" value="Glyco_trans_29"/>
</dbReference>
<evidence type="ECO:0000256" key="11">
    <source>
        <dbReference type="SAM" id="MobiDB-lite"/>
    </source>
</evidence>
<evidence type="ECO:0000313" key="13">
    <source>
        <dbReference type="EMBL" id="QDZ20200.1"/>
    </source>
</evidence>
<evidence type="ECO:0000256" key="9">
    <source>
        <dbReference type="ARBA" id="ARBA00023136"/>
    </source>
</evidence>
<feature type="compositionally biased region" description="Basic residues" evidence="11">
    <location>
        <begin position="267"/>
        <end position="279"/>
    </location>
</feature>
<evidence type="ECO:0000256" key="8">
    <source>
        <dbReference type="ARBA" id="ARBA00023034"/>
    </source>
</evidence>
<proteinExistence type="inferred from homology"/>
<feature type="region of interest" description="Disordered" evidence="11">
    <location>
        <begin position="243"/>
        <end position="287"/>
    </location>
</feature>
<gene>
    <name evidence="13" type="ORF">A3770_03p27180</name>
</gene>
<reference evidence="13 14" key="1">
    <citation type="submission" date="2018-07" db="EMBL/GenBank/DDBJ databases">
        <title>The complete nuclear genome of the prasinophyte Chloropicon primus (CCMP1205).</title>
        <authorList>
            <person name="Pombert J.-F."/>
            <person name="Otis C."/>
            <person name="Turmel M."/>
            <person name="Lemieux C."/>
        </authorList>
    </citation>
    <scope>NUCLEOTIDE SEQUENCE [LARGE SCALE GENOMIC DNA]</scope>
    <source>
        <strain evidence="13 14">CCMP1205</strain>
    </source>
</reference>
<keyword evidence="9 12" id="KW-0472">Membrane</keyword>
<evidence type="ECO:0000256" key="6">
    <source>
        <dbReference type="ARBA" id="ARBA00022968"/>
    </source>
</evidence>
<dbReference type="Gene3D" id="3.90.1480.20">
    <property type="entry name" value="Glycosyl transferase family 29"/>
    <property type="match status" value="1"/>
</dbReference>
<dbReference type="PANTHER" id="PTHR11987:SF36">
    <property type="entry name" value="SIA-ALPHA-2,3-GAL-BETA-1,4-GLCNAC-R:ALPHA 2,8-SIALYLTRANSFERASE"/>
    <property type="match status" value="1"/>
</dbReference>
<dbReference type="Pfam" id="PF00777">
    <property type="entry name" value="Glyco_transf_29"/>
    <property type="match status" value="1"/>
</dbReference>
<dbReference type="GO" id="GO:0000139">
    <property type="term" value="C:Golgi membrane"/>
    <property type="evidence" value="ECO:0007669"/>
    <property type="project" value="UniProtKB-SubCell"/>
</dbReference>
<dbReference type="EMBL" id="CP031036">
    <property type="protein sequence ID" value="QDZ20200.1"/>
    <property type="molecule type" value="Genomic_DNA"/>
</dbReference>
<keyword evidence="3" id="KW-0328">Glycosyltransferase</keyword>
<evidence type="ECO:0000256" key="7">
    <source>
        <dbReference type="ARBA" id="ARBA00022989"/>
    </source>
</evidence>
<evidence type="ECO:0000256" key="4">
    <source>
        <dbReference type="ARBA" id="ARBA00022679"/>
    </source>
</evidence>
<keyword evidence="8" id="KW-0333">Golgi apparatus</keyword>
<protein>
    <submittedName>
        <fullName evidence="13">Uncharacterized protein</fullName>
    </submittedName>
</protein>
<feature type="region of interest" description="Disordered" evidence="11">
    <location>
        <begin position="105"/>
        <end position="172"/>
    </location>
</feature>
<dbReference type="GO" id="GO:0008373">
    <property type="term" value="F:sialyltransferase activity"/>
    <property type="evidence" value="ECO:0007669"/>
    <property type="project" value="InterPro"/>
</dbReference>
<evidence type="ECO:0000256" key="12">
    <source>
        <dbReference type="SAM" id="Phobius"/>
    </source>
</evidence>
<evidence type="ECO:0000256" key="10">
    <source>
        <dbReference type="ARBA" id="ARBA00023180"/>
    </source>
</evidence>
<keyword evidence="10" id="KW-0325">Glycoprotein</keyword>
<evidence type="ECO:0000256" key="3">
    <source>
        <dbReference type="ARBA" id="ARBA00022676"/>
    </source>
</evidence>
<evidence type="ECO:0000256" key="1">
    <source>
        <dbReference type="ARBA" id="ARBA00004323"/>
    </source>
</evidence>
<keyword evidence="7 12" id="KW-1133">Transmembrane helix</keyword>
<keyword evidence="14" id="KW-1185">Reference proteome</keyword>
<keyword evidence="5 12" id="KW-0812">Transmembrane</keyword>
<evidence type="ECO:0000313" key="14">
    <source>
        <dbReference type="Proteomes" id="UP000316726"/>
    </source>
</evidence>
<comment type="similarity">
    <text evidence="2">Belongs to the glycosyltransferase 29 family.</text>
</comment>
<sequence>MEGSPCEEHEWRKTKRSENAQVSKVKMYSLLVTILLLFGVLIGNQVSDWSAFTKTVQAEKEVVKVGDMVEKEVKRDLVNAEAALVEFEVEEEIRKEEVEEALAAATKKKKKKDKEKKSKGDSASSASGGKEAKELSAEAAKLAEEIKAGKQRMAENQRRTGEERRQYELDRREVEKLEREFRAATGSTDKYDREREKKRKKKYQAIKKHMEESKAGRKIVLDPEVQKVVDDFDGSLKPPEYCYKSPKGNAARPKEDVASGAPAGRRTLLRRRRRKRQKNRASTGGERVPPDWAVLPLNVSREILHVSAEKYPCLILHQDCFDETYNSGAKKLRQWYEKAYFVKSKMKWEEKLSKLEDFKKLRLGTCAVVGNADNVIKGKFGEEIDEHDFVIRYNVITKPFQEAVGSRSDGLFDKMNYLGTEFAPDTTPTTYNLFPKYIPNELNPAKLSGGKKPLLYGAPFLSQWRRDANQMIELYKEAKNIHVVIRAYGKEKQQHASGGVTRVRAIIELLRLGVCDRVDMYGFSSGGGKYFIPRMKVSSAHPIRAENFVYRLWMATGIHGHFCMYG</sequence>
<feature type="transmembrane region" description="Helical" evidence="12">
    <location>
        <begin position="25"/>
        <end position="43"/>
    </location>
</feature>
<dbReference type="OrthoDB" id="10264956at2759"/>
<dbReference type="InterPro" id="IPR038578">
    <property type="entry name" value="GT29-like_sf"/>
</dbReference>
<keyword evidence="6" id="KW-0735">Signal-anchor</keyword>
<comment type="subcellular location">
    <subcellularLocation>
        <location evidence="1">Golgi apparatus membrane</location>
        <topology evidence="1">Single-pass type II membrane protein</topology>
    </subcellularLocation>
</comment>
<dbReference type="InterPro" id="IPR050943">
    <property type="entry name" value="Glycosyltr_29_Sialyltrsf"/>
</dbReference>